<proteinExistence type="predicted"/>
<dbReference type="AlphaFoldDB" id="A0AAV5VAP2"/>
<dbReference type="EMBL" id="BTSY01000002">
    <property type="protein sequence ID" value="GMT16726.1"/>
    <property type="molecule type" value="Genomic_DNA"/>
</dbReference>
<organism evidence="1 2">
    <name type="scientific">Pristionchus fissidentatus</name>
    <dbReference type="NCBI Taxonomy" id="1538716"/>
    <lineage>
        <taxon>Eukaryota</taxon>
        <taxon>Metazoa</taxon>
        <taxon>Ecdysozoa</taxon>
        <taxon>Nematoda</taxon>
        <taxon>Chromadorea</taxon>
        <taxon>Rhabditida</taxon>
        <taxon>Rhabditina</taxon>
        <taxon>Diplogasteromorpha</taxon>
        <taxon>Diplogasteroidea</taxon>
        <taxon>Neodiplogasteridae</taxon>
        <taxon>Pristionchus</taxon>
    </lineage>
</organism>
<gene>
    <name evidence="1" type="ORF">PFISCL1PPCAC_8023</name>
</gene>
<dbReference type="Proteomes" id="UP001432322">
    <property type="component" value="Unassembled WGS sequence"/>
</dbReference>
<sequence length="222" mass="26370">MHATRPRCPQLVHLGKGYPRLFYLSFREMDCQERRNIIFRLIEKIVQAYNSDEVLLFYRTIYDIYHEDNPESFVSSENLSKNEKEILRRFLRDAIFVLCDEYRVCVHSPWLRSILSGMAMLRIELLPILCEVTGDEMMLLNEQVNLEKRVRAALEAYYIMEKLQSESANGNNFYNDLRVKIQILHPQDDPTNFPPHHVWWPSLCLCSDDFRINLADEYSLTD</sequence>
<protein>
    <recommendedName>
        <fullName evidence="3">Nuclear receptor</fullName>
    </recommendedName>
</protein>
<evidence type="ECO:0008006" key="3">
    <source>
        <dbReference type="Google" id="ProtNLM"/>
    </source>
</evidence>
<keyword evidence="2" id="KW-1185">Reference proteome</keyword>
<accession>A0AAV5VAP2</accession>
<comment type="caution">
    <text evidence="1">The sequence shown here is derived from an EMBL/GenBank/DDBJ whole genome shotgun (WGS) entry which is preliminary data.</text>
</comment>
<evidence type="ECO:0000313" key="2">
    <source>
        <dbReference type="Proteomes" id="UP001432322"/>
    </source>
</evidence>
<reference evidence="1" key="1">
    <citation type="submission" date="2023-10" db="EMBL/GenBank/DDBJ databases">
        <title>Genome assembly of Pristionchus species.</title>
        <authorList>
            <person name="Yoshida K."/>
            <person name="Sommer R.J."/>
        </authorList>
    </citation>
    <scope>NUCLEOTIDE SEQUENCE</scope>
    <source>
        <strain evidence="1">RS5133</strain>
    </source>
</reference>
<evidence type="ECO:0000313" key="1">
    <source>
        <dbReference type="EMBL" id="GMT16726.1"/>
    </source>
</evidence>
<name>A0AAV5VAP2_9BILA</name>